<reference evidence="2" key="2">
    <citation type="submission" date="2020-05" db="UniProtKB">
        <authorList>
            <consortium name="EnsemblMetazoa"/>
        </authorList>
    </citation>
    <scope>IDENTIFICATION</scope>
    <source>
        <strain evidence="2">IAEA</strain>
    </source>
</reference>
<accession>A0A1A9WXL8</accession>
<dbReference type="EnsemblMetazoa" id="GBRI036194-RA">
    <property type="protein sequence ID" value="GBRI036194-PA"/>
    <property type="gene ID" value="GBRI036194"/>
</dbReference>
<dbReference type="Proteomes" id="UP000091820">
    <property type="component" value="Unassembled WGS sequence"/>
</dbReference>
<evidence type="ECO:0000313" key="2">
    <source>
        <dbReference type="EnsemblMetazoa" id="GBRI036194-PA"/>
    </source>
</evidence>
<keyword evidence="3" id="KW-1185">Reference proteome</keyword>
<evidence type="ECO:0000313" key="3">
    <source>
        <dbReference type="Proteomes" id="UP000091820"/>
    </source>
</evidence>
<evidence type="ECO:0000256" key="1">
    <source>
        <dbReference type="SAM" id="Phobius"/>
    </source>
</evidence>
<reference evidence="3" key="1">
    <citation type="submission" date="2014-03" db="EMBL/GenBank/DDBJ databases">
        <authorList>
            <person name="Aksoy S."/>
            <person name="Warren W."/>
            <person name="Wilson R.K."/>
        </authorList>
    </citation>
    <scope>NUCLEOTIDE SEQUENCE [LARGE SCALE GENOMIC DNA]</scope>
    <source>
        <strain evidence="3">IAEA</strain>
    </source>
</reference>
<proteinExistence type="predicted"/>
<keyword evidence="1" id="KW-0812">Transmembrane</keyword>
<keyword evidence="1" id="KW-0472">Membrane</keyword>
<sequence length="107" mass="12146">MSLIQFNIVECSRKRRRKAKLFLLNDFCSLFSAEAIGIYHAVIFAAHFHVLNKNTSSIVDTREKLIGNPNKLIPINSSSNINHLLGDCKALQPVERDSLWARTGYMN</sequence>
<dbReference type="AlphaFoldDB" id="A0A1A9WXL8"/>
<name>A0A1A9WXL8_9MUSC</name>
<dbReference type="VEuPathDB" id="VectorBase:GBRI036194"/>
<organism evidence="2 3">
    <name type="scientific">Glossina brevipalpis</name>
    <dbReference type="NCBI Taxonomy" id="37001"/>
    <lineage>
        <taxon>Eukaryota</taxon>
        <taxon>Metazoa</taxon>
        <taxon>Ecdysozoa</taxon>
        <taxon>Arthropoda</taxon>
        <taxon>Hexapoda</taxon>
        <taxon>Insecta</taxon>
        <taxon>Pterygota</taxon>
        <taxon>Neoptera</taxon>
        <taxon>Endopterygota</taxon>
        <taxon>Diptera</taxon>
        <taxon>Brachycera</taxon>
        <taxon>Muscomorpha</taxon>
        <taxon>Hippoboscoidea</taxon>
        <taxon>Glossinidae</taxon>
        <taxon>Glossina</taxon>
    </lineage>
</organism>
<feature type="transmembrane region" description="Helical" evidence="1">
    <location>
        <begin position="21"/>
        <end position="48"/>
    </location>
</feature>
<protein>
    <submittedName>
        <fullName evidence="2">Uncharacterized protein</fullName>
    </submittedName>
</protein>
<keyword evidence="1" id="KW-1133">Transmembrane helix</keyword>